<name>A0A410MFR4_9BACI</name>
<proteinExistence type="predicted"/>
<organism evidence="1 2">
    <name type="scientific">Halobacillus litoralis</name>
    <dbReference type="NCBI Taxonomy" id="45668"/>
    <lineage>
        <taxon>Bacteria</taxon>
        <taxon>Bacillati</taxon>
        <taxon>Bacillota</taxon>
        <taxon>Bacilli</taxon>
        <taxon>Bacillales</taxon>
        <taxon>Bacillaceae</taxon>
        <taxon>Halobacillus</taxon>
    </lineage>
</organism>
<dbReference type="AlphaFoldDB" id="A0A410MFR4"/>
<reference evidence="1 2" key="1">
    <citation type="submission" date="2018-01" db="EMBL/GenBank/DDBJ databases">
        <title>The whole genome sequencing and assembly of Halobacillus litoralis ERB031 strain.</title>
        <authorList>
            <person name="Lee S.-J."/>
            <person name="Park M.-K."/>
            <person name="Kim J.-Y."/>
            <person name="Lee Y.-J."/>
            <person name="Yi H."/>
            <person name="Bahn Y.-S."/>
            <person name="Kim J.F."/>
            <person name="Lee D.-W."/>
        </authorList>
    </citation>
    <scope>NUCLEOTIDE SEQUENCE [LARGE SCALE GENOMIC DNA]</scope>
    <source>
        <strain evidence="1 2">ERB 031</strain>
    </source>
</reference>
<accession>A0A410MFR4</accession>
<sequence length="67" mass="7731">MIPIGISFTGDVGRGGWFTQKLIIEEHVKKQTKYIAVTDMLQTNVFAICSCVHHTYDVIYIVYYLNF</sequence>
<evidence type="ECO:0000313" key="1">
    <source>
        <dbReference type="EMBL" id="QAS53496.1"/>
    </source>
</evidence>
<dbReference type="KEGG" id="hli:HLI_15460"/>
<dbReference type="Proteomes" id="UP000287756">
    <property type="component" value="Chromosome"/>
</dbReference>
<protein>
    <submittedName>
        <fullName evidence="1">Uncharacterized protein</fullName>
    </submittedName>
</protein>
<gene>
    <name evidence="1" type="ORF">HLI_15460</name>
</gene>
<dbReference type="EMBL" id="CP026118">
    <property type="protein sequence ID" value="QAS53496.1"/>
    <property type="molecule type" value="Genomic_DNA"/>
</dbReference>
<evidence type="ECO:0000313" key="2">
    <source>
        <dbReference type="Proteomes" id="UP000287756"/>
    </source>
</evidence>